<evidence type="ECO:0000313" key="1">
    <source>
        <dbReference type="EMBL" id="PIZ41019.1"/>
    </source>
</evidence>
<reference evidence="2" key="1">
    <citation type="submission" date="2017-09" db="EMBL/GenBank/DDBJ databases">
        <title>Depth-based differentiation of microbial function through sediment-hosted aquifers and enrichment of novel symbionts in the deep terrestrial subsurface.</title>
        <authorList>
            <person name="Probst A.J."/>
            <person name="Ladd B."/>
            <person name="Jarett J.K."/>
            <person name="Geller-Mcgrath D.E."/>
            <person name="Sieber C.M.K."/>
            <person name="Emerson J.B."/>
            <person name="Anantharaman K."/>
            <person name="Thomas B.C."/>
            <person name="Malmstrom R."/>
            <person name="Stieglmeier M."/>
            <person name="Klingl A."/>
            <person name="Woyke T."/>
            <person name="Ryan C.M."/>
            <person name="Banfield J.F."/>
        </authorList>
    </citation>
    <scope>NUCLEOTIDE SEQUENCE [LARGE SCALE GENOMIC DNA]</scope>
</reference>
<comment type="caution">
    <text evidence="1">The sequence shown here is derived from an EMBL/GenBank/DDBJ whole genome shotgun (WGS) entry which is preliminary data.</text>
</comment>
<proteinExistence type="predicted"/>
<name>A0A2M7T9C9_9ACTN</name>
<sequence>MKSCGPTGPQRAERFAGTLEGGAESTPIEVAVGWACCPYREVWAFQLDIVISGLESSEECSGSGFPCGQPTGTPVQDDCKAQVLQLKVQGSKPKAERFSFRCWAGHPPAEP</sequence>
<dbReference type="EMBL" id="PFNG01000072">
    <property type="protein sequence ID" value="PIZ41019.1"/>
    <property type="molecule type" value="Genomic_DNA"/>
</dbReference>
<dbReference type="AlphaFoldDB" id="A0A2M7T9C9"/>
<organism evidence="1 2">
    <name type="scientific">Candidatus Aquicultor secundus</name>
    <dbReference type="NCBI Taxonomy" id="1973895"/>
    <lineage>
        <taxon>Bacteria</taxon>
        <taxon>Bacillati</taxon>
        <taxon>Actinomycetota</taxon>
        <taxon>Candidatus Aquicultoria</taxon>
        <taxon>Candidatus Aquicultorales</taxon>
        <taxon>Candidatus Aquicultoraceae</taxon>
        <taxon>Candidatus Aquicultor</taxon>
    </lineage>
</organism>
<accession>A0A2M7T9C9</accession>
<dbReference type="Proteomes" id="UP000230956">
    <property type="component" value="Unassembled WGS sequence"/>
</dbReference>
<protein>
    <submittedName>
        <fullName evidence="1">Uncharacterized protein</fullName>
    </submittedName>
</protein>
<evidence type="ECO:0000313" key="2">
    <source>
        <dbReference type="Proteomes" id="UP000230956"/>
    </source>
</evidence>
<gene>
    <name evidence="1" type="ORF">COY37_02950</name>
</gene>